<organism evidence="1 2">
    <name type="scientific">Lonepinella koalarum</name>
    <dbReference type="NCBI Taxonomy" id="53417"/>
    <lineage>
        <taxon>Bacteria</taxon>
        <taxon>Pseudomonadati</taxon>
        <taxon>Pseudomonadota</taxon>
        <taxon>Gammaproteobacteria</taxon>
        <taxon>Pasteurellales</taxon>
        <taxon>Pasteurellaceae</taxon>
        <taxon>Lonepinella</taxon>
    </lineage>
</organism>
<gene>
    <name evidence="1" type="ORF">EV692_0879</name>
</gene>
<dbReference type="GO" id="GO:0005886">
    <property type="term" value="C:plasma membrane"/>
    <property type="evidence" value="ECO:0007669"/>
    <property type="project" value="TreeGrafter"/>
</dbReference>
<dbReference type="EMBL" id="SMGJ01000002">
    <property type="protein sequence ID" value="TCK70596.1"/>
    <property type="molecule type" value="Genomic_DNA"/>
</dbReference>
<reference evidence="1 2" key="1">
    <citation type="submission" date="2019-03" db="EMBL/GenBank/DDBJ databases">
        <title>Genomic Encyclopedia of Type Strains, Phase IV (KMG-IV): sequencing the most valuable type-strain genomes for metagenomic binning, comparative biology and taxonomic classification.</title>
        <authorList>
            <person name="Goeker M."/>
        </authorList>
    </citation>
    <scope>NUCLEOTIDE SEQUENCE [LARGE SCALE GENOMIC DNA]</scope>
    <source>
        <strain evidence="1 2">DSM 10053</strain>
    </source>
</reference>
<dbReference type="Proteomes" id="UP000295496">
    <property type="component" value="Unassembled WGS sequence"/>
</dbReference>
<sequence length="440" mass="50193">MLKKISAVLLLLILVFSVFVYIQKGKMEQKLTALLSENAVQVDKIDIDFLPRISVKFINVDYVSDENQQLQAQSLQAELSFWGLLTGDIGLQSFVMQQGKIFYSNSLSPDMKDIHFLLTPKSTLSVQDLLDWLKSFNAGNMRLPTSELTFSAKTAQNDQIELKTILAINFNGVQFSHLDGEVLLQNKRLFNQNKFILHAEQGFVTFMPNNYAITLIHPLFNQVKLNSIEITLETKNALSISIQLSHVANNGSLSVKLNEQQNQYIWQLNGKQLPLEDWLKAFNIAALVTGRADAQIRLLSKEIMPTSGEFYFDVMNGKIKGLNVLALISRYAPINFDESTKNIDTSFDFAQTKFQWQPDVIQVDQAKVQHKYFILQSQGVVDLLQGRCDFQANIALNEQRYQSLALPVRFFGSCQSPEYKVEINRSFRDQLKNFIKEKLK</sequence>
<dbReference type="OrthoDB" id="5689712at2"/>
<dbReference type="PANTHER" id="PTHR30441">
    <property type="entry name" value="DUF748 DOMAIN-CONTAINING PROTEIN"/>
    <property type="match status" value="1"/>
</dbReference>
<dbReference type="PANTHER" id="PTHR30441:SF8">
    <property type="entry name" value="DUF748 DOMAIN-CONTAINING PROTEIN"/>
    <property type="match status" value="1"/>
</dbReference>
<evidence type="ECO:0000313" key="1">
    <source>
        <dbReference type="EMBL" id="TCK70596.1"/>
    </source>
</evidence>
<evidence type="ECO:0000313" key="2">
    <source>
        <dbReference type="Proteomes" id="UP000295496"/>
    </source>
</evidence>
<dbReference type="InterPro" id="IPR052894">
    <property type="entry name" value="AsmA-related"/>
</dbReference>
<name>A0A4R1KYL3_9PAST</name>
<accession>A0A4R1KYL3</accession>
<dbReference type="GO" id="GO:0090313">
    <property type="term" value="P:regulation of protein targeting to membrane"/>
    <property type="evidence" value="ECO:0007669"/>
    <property type="project" value="TreeGrafter"/>
</dbReference>
<dbReference type="AlphaFoldDB" id="A0A4R1KYL3"/>
<comment type="caution">
    <text evidence="1">The sequence shown here is derived from an EMBL/GenBank/DDBJ whole genome shotgun (WGS) entry which is preliminary data.</text>
</comment>
<keyword evidence="2" id="KW-1185">Reference proteome</keyword>
<dbReference type="RefSeq" id="WP_132300909.1">
    <property type="nucleotide sequence ID" value="NZ_CP170642.1"/>
</dbReference>
<protein>
    <submittedName>
        <fullName evidence="1">AsmA-like protein</fullName>
    </submittedName>
</protein>
<proteinExistence type="predicted"/>